<feature type="domain" description="Glycosyltransferase 2-like" evidence="1">
    <location>
        <begin position="4"/>
        <end position="130"/>
    </location>
</feature>
<evidence type="ECO:0000259" key="1">
    <source>
        <dbReference type="Pfam" id="PF00535"/>
    </source>
</evidence>
<dbReference type="PANTHER" id="PTHR22916">
    <property type="entry name" value="GLYCOSYLTRANSFERASE"/>
    <property type="match status" value="1"/>
</dbReference>
<dbReference type="EMBL" id="JADIMW010000047">
    <property type="protein sequence ID" value="MBO8438119.1"/>
    <property type="molecule type" value="Genomic_DNA"/>
</dbReference>
<dbReference type="Proteomes" id="UP000823636">
    <property type="component" value="Unassembled WGS sequence"/>
</dbReference>
<sequence length="255" mass="28961">MKVSIVTCTYNSAATVADTIKSVNSQTYPDIEHIIVDGLSKDNTVDIANTLSTYRQHIICEKDNGIYDAFNKGIKAASGDIVGVLNSDDFFTSPDVVANIVKAFESNDIDAVYGDIHFVDADNLSKPVRYYSSAYFRPWMMRMGFMFAHPSFYVKKSLYDKLGIYRTDFKIASDFELLLRFIYKEKIKTQYLPMDFVTMRTGGASTESIKSKNIINRECLIACKENGVYSNMFLMWCRLFIKGVELIKFKLAGKK</sequence>
<gene>
    <name evidence="2" type="ORF">IAC54_04385</name>
</gene>
<reference evidence="2" key="1">
    <citation type="submission" date="2020-10" db="EMBL/GenBank/DDBJ databases">
        <authorList>
            <person name="Gilroy R."/>
        </authorList>
    </citation>
    <scope>NUCLEOTIDE SEQUENCE</scope>
    <source>
        <strain evidence="2">G3-4614</strain>
    </source>
</reference>
<proteinExistence type="predicted"/>
<dbReference type="CDD" id="cd06433">
    <property type="entry name" value="GT_2_WfgS_like"/>
    <property type="match status" value="1"/>
</dbReference>
<dbReference type="Gene3D" id="3.90.550.10">
    <property type="entry name" value="Spore Coat Polysaccharide Biosynthesis Protein SpsA, Chain A"/>
    <property type="match status" value="1"/>
</dbReference>
<dbReference type="InterPro" id="IPR001173">
    <property type="entry name" value="Glyco_trans_2-like"/>
</dbReference>
<reference evidence="2" key="2">
    <citation type="journal article" date="2021" name="PeerJ">
        <title>Extensive microbial diversity within the chicken gut microbiome revealed by metagenomics and culture.</title>
        <authorList>
            <person name="Gilroy R."/>
            <person name="Ravi A."/>
            <person name="Getino M."/>
            <person name="Pursley I."/>
            <person name="Horton D.L."/>
            <person name="Alikhan N.F."/>
            <person name="Baker D."/>
            <person name="Gharbi K."/>
            <person name="Hall N."/>
            <person name="Watson M."/>
            <person name="Adriaenssens E.M."/>
            <person name="Foster-Nyarko E."/>
            <person name="Jarju S."/>
            <person name="Secka A."/>
            <person name="Antonio M."/>
            <person name="Oren A."/>
            <person name="Chaudhuri R.R."/>
            <person name="La Ragione R."/>
            <person name="Hildebrand F."/>
            <person name="Pallen M.J."/>
        </authorList>
    </citation>
    <scope>NUCLEOTIDE SEQUENCE</scope>
    <source>
        <strain evidence="2">G3-4614</strain>
    </source>
</reference>
<dbReference type="AlphaFoldDB" id="A0A9D9E6W1"/>
<dbReference type="GO" id="GO:0016758">
    <property type="term" value="F:hexosyltransferase activity"/>
    <property type="evidence" value="ECO:0007669"/>
    <property type="project" value="UniProtKB-ARBA"/>
</dbReference>
<evidence type="ECO:0000313" key="2">
    <source>
        <dbReference type="EMBL" id="MBO8438119.1"/>
    </source>
</evidence>
<accession>A0A9D9E6W1</accession>
<comment type="caution">
    <text evidence="2">The sequence shown here is derived from an EMBL/GenBank/DDBJ whole genome shotgun (WGS) entry which is preliminary data.</text>
</comment>
<dbReference type="SUPFAM" id="SSF53448">
    <property type="entry name" value="Nucleotide-diphospho-sugar transferases"/>
    <property type="match status" value="1"/>
</dbReference>
<name>A0A9D9E6W1_9BACT</name>
<protein>
    <submittedName>
        <fullName evidence="2">Glycosyltransferase</fullName>
    </submittedName>
</protein>
<dbReference type="PANTHER" id="PTHR22916:SF3">
    <property type="entry name" value="UDP-GLCNAC:BETAGAL BETA-1,3-N-ACETYLGLUCOSAMINYLTRANSFERASE-LIKE PROTEIN 1"/>
    <property type="match status" value="1"/>
</dbReference>
<dbReference type="InterPro" id="IPR029044">
    <property type="entry name" value="Nucleotide-diphossugar_trans"/>
</dbReference>
<organism evidence="2 3">
    <name type="scientific">Candidatus Caccoplasma merdipullorum</name>
    <dbReference type="NCBI Taxonomy" id="2840718"/>
    <lineage>
        <taxon>Bacteria</taxon>
        <taxon>Pseudomonadati</taxon>
        <taxon>Bacteroidota</taxon>
        <taxon>Bacteroidia</taxon>
        <taxon>Bacteroidales</taxon>
        <taxon>Bacteroidaceae</taxon>
        <taxon>Bacteroidaceae incertae sedis</taxon>
        <taxon>Candidatus Caccoplasma</taxon>
    </lineage>
</organism>
<evidence type="ECO:0000313" key="3">
    <source>
        <dbReference type="Proteomes" id="UP000823636"/>
    </source>
</evidence>
<dbReference type="Pfam" id="PF00535">
    <property type="entry name" value="Glycos_transf_2"/>
    <property type="match status" value="1"/>
</dbReference>